<keyword evidence="3" id="KW-1185">Reference proteome</keyword>
<evidence type="ECO:0000256" key="1">
    <source>
        <dbReference type="SAM" id="MobiDB-lite"/>
    </source>
</evidence>
<gene>
    <name evidence="2" type="ORF">BO71DRAFT_402728</name>
</gene>
<organism evidence="2 3">
    <name type="scientific">Aspergillus ellipticus CBS 707.79</name>
    <dbReference type="NCBI Taxonomy" id="1448320"/>
    <lineage>
        <taxon>Eukaryota</taxon>
        <taxon>Fungi</taxon>
        <taxon>Dikarya</taxon>
        <taxon>Ascomycota</taxon>
        <taxon>Pezizomycotina</taxon>
        <taxon>Eurotiomycetes</taxon>
        <taxon>Eurotiomycetidae</taxon>
        <taxon>Eurotiales</taxon>
        <taxon>Aspergillaceae</taxon>
        <taxon>Aspergillus</taxon>
        <taxon>Aspergillus subgen. Circumdati</taxon>
    </lineage>
</organism>
<dbReference type="EMBL" id="KZ826009">
    <property type="protein sequence ID" value="PYH89812.1"/>
    <property type="molecule type" value="Genomic_DNA"/>
</dbReference>
<evidence type="ECO:0000313" key="3">
    <source>
        <dbReference type="Proteomes" id="UP000247810"/>
    </source>
</evidence>
<name>A0A319EFK2_9EURO</name>
<dbReference type="VEuPathDB" id="FungiDB:BO71DRAFT_402728"/>
<dbReference type="Proteomes" id="UP000247810">
    <property type="component" value="Unassembled WGS sequence"/>
</dbReference>
<protein>
    <submittedName>
        <fullName evidence="2">Uncharacterized protein</fullName>
    </submittedName>
</protein>
<feature type="compositionally biased region" description="Pro residues" evidence="1">
    <location>
        <begin position="20"/>
        <end position="30"/>
    </location>
</feature>
<dbReference type="AlphaFoldDB" id="A0A319EFK2"/>
<proteinExistence type="predicted"/>
<feature type="region of interest" description="Disordered" evidence="1">
    <location>
        <begin position="17"/>
        <end position="36"/>
    </location>
</feature>
<accession>A0A319EFK2</accession>
<sequence length="60" mass="6933">MRFFFFSILSAQSTHSPVPLSLPPTNQPTKPPHRSQIPKRLTQVKTWDVQWLTDQFTPIG</sequence>
<reference evidence="2 3" key="1">
    <citation type="submission" date="2018-02" db="EMBL/GenBank/DDBJ databases">
        <title>The genomes of Aspergillus section Nigri reveals drivers in fungal speciation.</title>
        <authorList>
            <consortium name="DOE Joint Genome Institute"/>
            <person name="Vesth T.C."/>
            <person name="Nybo J."/>
            <person name="Theobald S."/>
            <person name="Brandl J."/>
            <person name="Frisvad J.C."/>
            <person name="Nielsen K.F."/>
            <person name="Lyhne E.K."/>
            <person name="Kogle M.E."/>
            <person name="Kuo A."/>
            <person name="Riley R."/>
            <person name="Clum A."/>
            <person name="Nolan M."/>
            <person name="Lipzen A."/>
            <person name="Salamov A."/>
            <person name="Henrissat B."/>
            <person name="Wiebenga A."/>
            <person name="De vries R.P."/>
            <person name="Grigoriev I.V."/>
            <person name="Mortensen U.H."/>
            <person name="Andersen M.R."/>
            <person name="Baker S.E."/>
        </authorList>
    </citation>
    <scope>NUCLEOTIDE SEQUENCE [LARGE SCALE GENOMIC DNA]</scope>
    <source>
        <strain evidence="2 3">CBS 707.79</strain>
    </source>
</reference>
<evidence type="ECO:0000313" key="2">
    <source>
        <dbReference type="EMBL" id="PYH89812.1"/>
    </source>
</evidence>